<keyword evidence="2" id="KW-1185">Reference proteome</keyword>
<name>A0ABW5R4N0_9BACL</name>
<evidence type="ECO:0000313" key="1">
    <source>
        <dbReference type="EMBL" id="MFD2662768.1"/>
    </source>
</evidence>
<gene>
    <name evidence="1" type="ORF">ACFSW5_21155</name>
</gene>
<comment type="caution">
    <text evidence="1">The sequence shown here is derived from an EMBL/GenBank/DDBJ whole genome shotgun (WGS) entry which is preliminary data.</text>
</comment>
<organism evidence="1 2">
    <name type="scientific">Paenibacillus thailandensis</name>
    <dbReference type="NCBI Taxonomy" id="393250"/>
    <lineage>
        <taxon>Bacteria</taxon>
        <taxon>Bacillati</taxon>
        <taxon>Bacillota</taxon>
        <taxon>Bacilli</taxon>
        <taxon>Bacillales</taxon>
        <taxon>Paenibacillaceae</taxon>
        <taxon>Paenibacillus</taxon>
    </lineage>
</organism>
<proteinExistence type="predicted"/>
<evidence type="ECO:0000313" key="2">
    <source>
        <dbReference type="Proteomes" id="UP001597493"/>
    </source>
</evidence>
<accession>A0ABW5R4N0</accession>
<reference evidence="2" key="1">
    <citation type="journal article" date="2019" name="Int. J. Syst. Evol. Microbiol.">
        <title>The Global Catalogue of Microorganisms (GCM) 10K type strain sequencing project: providing services to taxonomists for standard genome sequencing and annotation.</title>
        <authorList>
            <consortium name="The Broad Institute Genomics Platform"/>
            <consortium name="The Broad Institute Genome Sequencing Center for Infectious Disease"/>
            <person name="Wu L."/>
            <person name="Ma J."/>
        </authorList>
    </citation>
    <scope>NUCLEOTIDE SEQUENCE [LARGE SCALE GENOMIC DNA]</scope>
    <source>
        <strain evidence="2">TISTR 1827</strain>
    </source>
</reference>
<dbReference type="Proteomes" id="UP001597493">
    <property type="component" value="Unassembled WGS sequence"/>
</dbReference>
<protein>
    <submittedName>
        <fullName evidence="1">Uncharacterized protein</fullName>
    </submittedName>
</protein>
<dbReference type="RefSeq" id="WP_379277575.1">
    <property type="nucleotide sequence ID" value="NZ_JBHUGT010000035.1"/>
</dbReference>
<sequence>MENGQDREKREKALSLLPALPCLPERHVIRRLEGLRMIIKLPIDQHLAYKKS</sequence>
<dbReference type="EMBL" id="JBHUMY010000032">
    <property type="protein sequence ID" value="MFD2662768.1"/>
    <property type="molecule type" value="Genomic_DNA"/>
</dbReference>